<evidence type="ECO:0000256" key="1">
    <source>
        <dbReference type="ARBA" id="ARBA00006422"/>
    </source>
</evidence>
<dbReference type="PANTHER" id="PTHR43513">
    <property type="entry name" value="DIHYDROOROTATE DEHYDROGENASE B (NAD(+)), ELECTRON TRANSFER SUBUNIT"/>
    <property type="match status" value="1"/>
</dbReference>
<dbReference type="GO" id="GO:0046872">
    <property type="term" value="F:metal ion binding"/>
    <property type="evidence" value="ECO:0007669"/>
    <property type="project" value="UniProtKB-KW"/>
</dbReference>
<feature type="binding site" evidence="11">
    <location>
        <begin position="69"/>
        <end position="70"/>
    </location>
    <ligand>
        <name>FAD</name>
        <dbReference type="ChEBI" id="CHEBI:57692"/>
    </ligand>
</feature>
<dbReference type="InterPro" id="IPR019480">
    <property type="entry name" value="Dihydroorotate_DH_Fe-S-bd"/>
</dbReference>
<keyword evidence="9 12" id="KW-0411">Iron-sulfur</keyword>
<dbReference type="Proteomes" id="UP000886881">
    <property type="component" value="Unassembled WGS sequence"/>
</dbReference>
<comment type="cofactor">
    <cofactor evidence="10">
        <name>[2Fe-2S] cluster</name>
        <dbReference type="ChEBI" id="CHEBI:190135"/>
    </cofactor>
</comment>
<feature type="binding site" evidence="12">
    <location>
        <position position="216"/>
    </location>
    <ligand>
        <name>[2Fe-2S] cluster</name>
        <dbReference type="ChEBI" id="CHEBI:190135"/>
    </ligand>
</feature>
<evidence type="ECO:0000256" key="8">
    <source>
        <dbReference type="ARBA" id="ARBA00023004"/>
    </source>
</evidence>
<dbReference type="Pfam" id="PF10418">
    <property type="entry name" value="DHODB_Fe-S_bind"/>
    <property type="match status" value="1"/>
</dbReference>
<dbReference type="CDD" id="cd06218">
    <property type="entry name" value="DHOD_e_trans"/>
    <property type="match status" value="1"/>
</dbReference>
<comment type="cofactor">
    <cofactor evidence="12">
        <name>[2Fe-2S] cluster</name>
        <dbReference type="ChEBI" id="CHEBI:190135"/>
    </cofactor>
    <text evidence="12">Binds 1 [2Fe-2S] cluster per subunit.</text>
</comment>
<evidence type="ECO:0000256" key="10">
    <source>
        <dbReference type="ARBA" id="ARBA00034078"/>
    </source>
</evidence>
<sequence>MKTVFTINDNREVARNTWRMELACGRRPEMRAGQFVDIAVGGFFLRRPVSVCDLTDDGLVLYYRLAGAGTAEMSRMRAGDKLELLTGLGNGFNTGACRSSALLLGGGIGSAPLLLLCRELVRLGRKVTVILGFNTADEIVLLDEFRSLGAETAVATLDGSRGTKGFVTDVLKSHAPEYDRFYCCGPLPMMRAVCTTLPGPGEASLEERMGCGAGFCYGCSRLMKDGARRICKDGPVFDKEDILW</sequence>
<dbReference type="InterPro" id="IPR001433">
    <property type="entry name" value="OxRdtase_FAD/NAD-bd"/>
</dbReference>
<dbReference type="InterPro" id="IPR039261">
    <property type="entry name" value="FNR_nucleotide-bd"/>
</dbReference>
<reference evidence="14" key="2">
    <citation type="journal article" date="2021" name="PeerJ">
        <title>Extensive microbial diversity within the chicken gut microbiome revealed by metagenomics and culture.</title>
        <authorList>
            <person name="Gilroy R."/>
            <person name="Ravi A."/>
            <person name="Getino M."/>
            <person name="Pursley I."/>
            <person name="Horton D.L."/>
            <person name="Alikhan N.F."/>
            <person name="Baker D."/>
            <person name="Gharbi K."/>
            <person name="Hall N."/>
            <person name="Watson M."/>
            <person name="Adriaenssens E.M."/>
            <person name="Foster-Nyarko E."/>
            <person name="Jarju S."/>
            <person name="Secka A."/>
            <person name="Antonio M."/>
            <person name="Oren A."/>
            <person name="Chaudhuri R.R."/>
            <person name="La Ragione R."/>
            <person name="Hildebrand F."/>
            <person name="Pallen M.J."/>
        </authorList>
    </citation>
    <scope>NUCLEOTIDE SEQUENCE</scope>
    <source>
        <strain evidence="14">ChiHecec2B26-709</strain>
    </source>
</reference>
<dbReference type="SUPFAM" id="SSF63380">
    <property type="entry name" value="Riboflavin synthase domain-like"/>
    <property type="match status" value="1"/>
</dbReference>
<dbReference type="InterPro" id="IPR017938">
    <property type="entry name" value="Riboflavin_synthase-like_b-brl"/>
</dbReference>
<dbReference type="GO" id="GO:0051537">
    <property type="term" value="F:2 iron, 2 sulfur cluster binding"/>
    <property type="evidence" value="ECO:0007669"/>
    <property type="project" value="UniProtKB-KW"/>
</dbReference>
<dbReference type="EMBL" id="DVLC01000050">
    <property type="protein sequence ID" value="HIT46732.1"/>
    <property type="molecule type" value="Genomic_DNA"/>
</dbReference>
<evidence type="ECO:0000256" key="7">
    <source>
        <dbReference type="ARBA" id="ARBA00022982"/>
    </source>
</evidence>
<evidence type="ECO:0000256" key="9">
    <source>
        <dbReference type="ARBA" id="ARBA00023014"/>
    </source>
</evidence>
<keyword evidence="6 11" id="KW-0274">FAD</keyword>
<feature type="domain" description="FAD-binding FR-type" evidence="13">
    <location>
        <begin position="1"/>
        <end position="95"/>
    </location>
</feature>
<reference evidence="14" key="1">
    <citation type="submission" date="2020-10" db="EMBL/GenBank/DDBJ databases">
        <authorList>
            <person name="Gilroy R."/>
        </authorList>
    </citation>
    <scope>NUCLEOTIDE SEQUENCE</scope>
    <source>
        <strain evidence="14">ChiHecec2B26-709</strain>
    </source>
</reference>
<dbReference type="InterPro" id="IPR050353">
    <property type="entry name" value="PyrK_electron_transfer"/>
</dbReference>
<keyword evidence="3 11" id="KW-0285">Flavoprotein</keyword>
<keyword evidence="7" id="KW-0249">Electron transport</keyword>
<dbReference type="PIRSF" id="PIRSF006816">
    <property type="entry name" value="Cyc3_hyd_g"/>
    <property type="match status" value="1"/>
</dbReference>
<keyword evidence="4 12" id="KW-0001">2Fe-2S</keyword>
<dbReference type="GO" id="GO:0050660">
    <property type="term" value="F:flavin adenine dinucleotide binding"/>
    <property type="evidence" value="ECO:0007669"/>
    <property type="project" value="InterPro"/>
</dbReference>
<proteinExistence type="inferred from homology"/>
<feature type="binding site" evidence="11">
    <location>
        <begin position="47"/>
        <end position="50"/>
    </location>
    <ligand>
        <name>FAD</name>
        <dbReference type="ChEBI" id="CHEBI:57692"/>
    </ligand>
</feature>
<dbReference type="GO" id="GO:0006221">
    <property type="term" value="P:pyrimidine nucleotide biosynthetic process"/>
    <property type="evidence" value="ECO:0007669"/>
    <property type="project" value="InterPro"/>
</dbReference>
<comment type="similarity">
    <text evidence="1">Belongs to the PyrK family.</text>
</comment>
<comment type="cofactor">
    <cofactor evidence="11">
        <name>FAD</name>
        <dbReference type="ChEBI" id="CHEBI:57692"/>
    </cofactor>
    <text evidence="11">Binds 1 FAD per subunit.</text>
</comment>
<dbReference type="InterPro" id="IPR037117">
    <property type="entry name" value="Dihydroorotate_DH_ele_sf"/>
</dbReference>
<feature type="binding site" evidence="12">
    <location>
        <position position="211"/>
    </location>
    <ligand>
        <name>[2Fe-2S] cluster</name>
        <dbReference type="ChEBI" id="CHEBI:190135"/>
    </ligand>
</feature>
<evidence type="ECO:0000256" key="4">
    <source>
        <dbReference type="ARBA" id="ARBA00022714"/>
    </source>
</evidence>
<dbReference type="GO" id="GO:0016491">
    <property type="term" value="F:oxidoreductase activity"/>
    <property type="evidence" value="ECO:0007669"/>
    <property type="project" value="InterPro"/>
</dbReference>
<evidence type="ECO:0000313" key="14">
    <source>
        <dbReference type="EMBL" id="HIT46732.1"/>
    </source>
</evidence>
<comment type="caution">
    <text evidence="14">The sequence shown here is derived from an EMBL/GenBank/DDBJ whole genome shotgun (WGS) entry which is preliminary data.</text>
</comment>
<keyword evidence="2" id="KW-0813">Transport</keyword>
<dbReference type="Gene3D" id="2.40.30.10">
    <property type="entry name" value="Translation factors"/>
    <property type="match status" value="1"/>
</dbReference>
<accession>A0A9D1KH76</accession>
<dbReference type="InterPro" id="IPR012165">
    <property type="entry name" value="Cyt_c3_hydrogenase_gsu"/>
</dbReference>
<evidence type="ECO:0000256" key="11">
    <source>
        <dbReference type="PIRSR" id="PIRSR006816-1"/>
    </source>
</evidence>
<dbReference type="SUPFAM" id="SSF52343">
    <property type="entry name" value="Ferredoxin reductase-like, C-terminal NADP-linked domain"/>
    <property type="match status" value="1"/>
</dbReference>
<protein>
    <submittedName>
        <fullName evidence="14">Dihydroorotate dehydrogenase electron transfer subunit</fullName>
    </submittedName>
</protein>
<dbReference type="PRINTS" id="PR00409">
    <property type="entry name" value="PHDIOXRDTASE"/>
</dbReference>
<feature type="binding site" evidence="12">
    <location>
        <position position="219"/>
    </location>
    <ligand>
        <name>[2Fe-2S] cluster</name>
        <dbReference type="ChEBI" id="CHEBI:190135"/>
    </ligand>
</feature>
<evidence type="ECO:0000256" key="3">
    <source>
        <dbReference type="ARBA" id="ARBA00022630"/>
    </source>
</evidence>
<dbReference type="Pfam" id="PF00175">
    <property type="entry name" value="NAD_binding_1"/>
    <property type="match status" value="1"/>
</dbReference>
<gene>
    <name evidence="14" type="ORF">IAC35_02610</name>
</gene>
<name>A0A9D1KH76_9BACT</name>
<keyword evidence="5 12" id="KW-0479">Metal-binding</keyword>
<dbReference type="PROSITE" id="PS51384">
    <property type="entry name" value="FAD_FR"/>
    <property type="match status" value="1"/>
</dbReference>
<evidence type="ECO:0000256" key="2">
    <source>
        <dbReference type="ARBA" id="ARBA00022448"/>
    </source>
</evidence>
<dbReference type="AlphaFoldDB" id="A0A9D1KH76"/>
<keyword evidence="8 12" id="KW-0408">Iron</keyword>
<dbReference type="Gene3D" id="3.40.50.80">
    <property type="entry name" value="Nucleotide-binding domain of ferredoxin-NADP reductase (FNR) module"/>
    <property type="match status" value="1"/>
</dbReference>
<evidence type="ECO:0000256" key="6">
    <source>
        <dbReference type="ARBA" id="ARBA00022827"/>
    </source>
</evidence>
<dbReference type="Gene3D" id="2.10.240.10">
    <property type="entry name" value="Dihydroorotate dehydrogenase, electron transfer subunit"/>
    <property type="match status" value="1"/>
</dbReference>
<feature type="binding site" evidence="12">
    <location>
        <position position="231"/>
    </location>
    <ligand>
        <name>[2Fe-2S] cluster</name>
        <dbReference type="ChEBI" id="CHEBI:190135"/>
    </ligand>
</feature>
<evidence type="ECO:0000256" key="5">
    <source>
        <dbReference type="ARBA" id="ARBA00022723"/>
    </source>
</evidence>
<dbReference type="PANTHER" id="PTHR43513:SF3">
    <property type="entry name" value="DIHYDROOROTATE DEHYDROGENASE B (NAD(+)), ELECTRON TRANSFER SUBUNIT-RELATED"/>
    <property type="match status" value="1"/>
</dbReference>
<dbReference type="InterPro" id="IPR017927">
    <property type="entry name" value="FAD-bd_FR_type"/>
</dbReference>
<evidence type="ECO:0000259" key="13">
    <source>
        <dbReference type="PROSITE" id="PS51384"/>
    </source>
</evidence>
<evidence type="ECO:0000256" key="12">
    <source>
        <dbReference type="PIRSR" id="PIRSR006816-2"/>
    </source>
</evidence>
<evidence type="ECO:0000313" key="15">
    <source>
        <dbReference type="Proteomes" id="UP000886881"/>
    </source>
</evidence>
<organism evidence="14 15">
    <name type="scientific">Candidatus Cryptobacteroides merdipullorum</name>
    <dbReference type="NCBI Taxonomy" id="2840771"/>
    <lineage>
        <taxon>Bacteria</taxon>
        <taxon>Pseudomonadati</taxon>
        <taxon>Bacteroidota</taxon>
        <taxon>Bacteroidia</taxon>
        <taxon>Bacteroidales</taxon>
        <taxon>Candidatus Cryptobacteroides</taxon>
    </lineage>
</organism>